<dbReference type="Proteomes" id="UP000276301">
    <property type="component" value="Unassembled WGS sequence"/>
</dbReference>
<dbReference type="InterPro" id="IPR033248">
    <property type="entry name" value="Transketolase_C"/>
</dbReference>
<dbReference type="PROSITE" id="PS00802">
    <property type="entry name" value="TRANSKETOLASE_2"/>
    <property type="match status" value="1"/>
</dbReference>
<dbReference type="PANTHER" id="PTHR43825">
    <property type="entry name" value="PYRUVATE DEHYDROGENASE E1 COMPONENT"/>
    <property type="match status" value="1"/>
</dbReference>
<accession>A0A498CL63</accession>
<dbReference type="SUPFAM" id="SSF52518">
    <property type="entry name" value="Thiamin diphosphate-binding fold (THDP-binding)"/>
    <property type="match status" value="1"/>
</dbReference>
<comment type="caution">
    <text evidence="6">The sequence shown here is derived from an EMBL/GenBank/DDBJ whole genome shotgun (WGS) entry which is preliminary data.</text>
</comment>
<protein>
    <submittedName>
        <fullName evidence="6">Transketolase family protein</fullName>
    </submittedName>
</protein>
<dbReference type="SUPFAM" id="SSF52922">
    <property type="entry name" value="TK C-terminal domain-like"/>
    <property type="match status" value="1"/>
</dbReference>
<keyword evidence="4" id="KW-0786">Thiamine pyrophosphate</keyword>
<dbReference type="InterPro" id="IPR005475">
    <property type="entry name" value="Transketolase-like_Pyr-bd"/>
</dbReference>
<dbReference type="Pfam" id="PF02780">
    <property type="entry name" value="Transketolase_C"/>
    <property type="match status" value="1"/>
</dbReference>
<gene>
    <name evidence="6" type="ORF">D4A47_09045</name>
</gene>
<keyword evidence="7" id="KW-1185">Reference proteome</keyword>
<comment type="cofactor">
    <cofactor evidence="1">
        <name>thiamine diphosphate</name>
        <dbReference type="ChEBI" id="CHEBI:58937"/>
    </cofactor>
</comment>
<dbReference type="AlphaFoldDB" id="A0A498CL63"/>
<comment type="similarity">
    <text evidence="2">Belongs to the transketolase family.</text>
</comment>
<keyword evidence="3" id="KW-0808">Transferase</keyword>
<dbReference type="GO" id="GO:0016740">
    <property type="term" value="F:transferase activity"/>
    <property type="evidence" value="ECO:0007669"/>
    <property type="project" value="UniProtKB-KW"/>
</dbReference>
<evidence type="ECO:0000256" key="3">
    <source>
        <dbReference type="ARBA" id="ARBA00022679"/>
    </source>
</evidence>
<evidence type="ECO:0000256" key="2">
    <source>
        <dbReference type="ARBA" id="ARBA00007131"/>
    </source>
</evidence>
<dbReference type="InterPro" id="IPR009014">
    <property type="entry name" value="Transketo_C/PFOR_II"/>
</dbReference>
<dbReference type="FunFam" id="3.40.50.970:FF:000129">
    <property type="entry name" value="Transketolase"/>
    <property type="match status" value="1"/>
</dbReference>
<dbReference type="InterPro" id="IPR020826">
    <property type="entry name" value="Transketolase_BS"/>
</dbReference>
<evidence type="ECO:0000256" key="4">
    <source>
        <dbReference type="ARBA" id="ARBA00023052"/>
    </source>
</evidence>
<dbReference type="PANTHER" id="PTHR43825:SF1">
    <property type="entry name" value="TRANSKETOLASE-LIKE PYRIMIDINE-BINDING DOMAIN-CONTAINING PROTEIN"/>
    <property type="match status" value="1"/>
</dbReference>
<organism evidence="6 7">
    <name type="scientific">Anaerotruncus massiliensis</name>
    <name type="common">ex Liu et al. 2021</name>
    <dbReference type="NCBI Taxonomy" id="2321404"/>
    <lineage>
        <taxon>Bacteria</taxon>
        <taxon>Bacillati</taxon>
        <taxon>Bacillota</taxon>
        <taxon>Clostridia</taxon>
        <taxon>Eubacteriales</taxon>
        <taxon>Oscillospiraceae</taxon>
        <taxon>Anaerotruncus</taxon>
    </lineage>
</organism>
<evidence type="ECO:0000259" key="5">
    <source>
        <dbReference type="SMART" id="SM00861"/>
    </source>
</evidence>
<dbReference type="Pfam" id="PF02779">
    <property type="entry name" value="Transket_pyr"/>
    <property type="match status" value="1"/>
</dbReference>
<dbReference type="InterPro" id="IPR029061">
    <property type="entry name" value="THDP-binding"/>
</dbReference>
<proteinExistence type="inferred from homology"/>
<dbReference type="CDD" id="cd07033">
    <property type="entry name" value="TPP_PYR_DXS_TK_like"/>
    <property type="match status" value="1"/>
</dbReference>
<dbReference type="Gene3D" id="3.40.50.920">
    <property type="match status" value="1"/>
</dbReference>
<evidence type="ECO:0000313" key="7">
    <source>
        <dbReference type="Proteomes" id="UP000276301"/>
    </source>
</evidence>
<name>A0A498CL63_9FIRM</name>
<sequence>MVEGTSVVGNFRDELGKTFAAVGEAFPELYVVTADVSKSTRSRMFGERWPDRFYSVGIAEADAVGIAAGIASFGGPVIFTAYGVFATEKPFEQIRNCLCYPNLNVKIVATHGGISVGEDGATHQAIEDIAIMRALPNMKVLVAADPGEVRGAVFAALQTPGPVYVRLGRGVGAPLHLEPEAVDFRVGKGEVLRDGSDVTLAAVGVMVEQALRAAELLEAEGVSAAVINLRSVKPIDRELLWEYADRTGAIVTAEDHNCFGGVFGAVAETVAKRRPVPMEQVALEDTFGESGNGALLLEKYGLTAERIVSRARAAIARKG</sequence>
<dbReference type="SMART" id="SM00861">
    <property type="entry name" value="Transket_pyr"/>
    <property type="match status" value="1"/>
</dbReference>
<feature type="domain" description="Transketolase-like pyrimidine-binding" evidence="5">
    <location>
        <begin position="9"/>
        <end position="175"/>
    </location>
</feature>
<evidence type="ECO:0000256" key="1">
    <source>
        <dbReference type="ARBA" id="ARBA00001964"/>
    </source>
</evidence>
<dbReference type="Gene3D" id="3.40.50.970">
    <property type="match status" value="1"/>
</dbReference>
<evidence type="ECO:0000313" key="6">
    <source>
        <dbReference type="EMBL" id="RLL10271.1"/>
    </source>
</evidence>
<dbReference type="EMBL" id="RCHT01000015">
    <property type="protein sequence ID" value="RLL10271.1"/>
    <property type="molecule type" value="Genomic_DNA"/>
</dbReference>
<dbReference type="InterPro" id="IPR051157">
    <property type="entry name" value="PDH/Transketolase"/>
</dbReference>
<reference evidence="6 7" key="1">
    <citation type="submission" date="2018-10" db="EMBL/GenBank/DDBJ databases">
        <title>Anaerotruncus faecis sp. nov., isolated from human feces.</title>
        <authorList>
            <person name="Wang Y.-J."/>
        </authorList>
    </citation>
    <scope>NUCLEOTIDE SEQUENCE [LARGE SCALE GENOMIC DNA]</scope>
    <source>
        <strain evidence="6 7">22A2-44</strain>
    </source>
</reference>